<organism evidence="2 3">
    <name type="scientific">Clostridium scindens (strain ATCC 35704 / DSM 5676 / VPI 13733 / 19)</name>
    <dbReference type="NCBI Taxonomy" id="411468"/>
    <lineage>
        <taxon>Bacteria</taxon>
        <taxon>Bacillati</taxon>
        <taxon>Bacillota</taxon>
        <taxon>Clostridia</taxon>
        <taxon>Lachnospirales</taxon>
        <taxon>Lachnospiraceae</taxon>
    </lineage>
</organism>
<evidence type="ECO:0008006" key="4">
    <source>
        <dbReference type="Google" id="ProtNLM"/>
    </source>
</evidence>
<feature type="coiled-coil region" evidence="1">
    <location>
        <begin position="32"/>
        <end position="59"/>
    </location>
</feature>
<dbReference type="Proteomes" id="UP000289664">
    <property type="component" value="Chromosome"/>
</dbReference>
<evidence type="ECO:0000313" key="3">
    <source>
        <dbReference type="Proteomes" id="UP000289664"/>
    </source>
</evidence>
<dbReference type="RefSeq" id="WP_009247795.1">
    <property type="nucleotide sequence ID" value="NZ_CP036170.1"/>
</dbReference>
<sequence length="143" mass="16388">MEKQTVELLKECNSGCKMGINSMNQVREYVMDEKLAKVLKEYDEKHKKLEKETSKLLAEFGKDEKEPEKMAAAFSWISTEMKLMIKDDASQIAKIMTDGCNMGIKSLTEKINQYSDASKESISLAKDIVKCEEAFRDDLKQFL</sequence>
<name>A0A494WQR4_CLOS5</name>
<dbReference type="EMBL" id="CP036170">
    <property type="protein sequence ID" value="QBF74531.1"/>
    <property type="molecule type" value="Genomic_DNA"/>
</dbReference>
<evidence type="ECO:0000256" key="1">
    <source>
        <dbReference type="SAM" id="Coils"/>
    </source>
</evidence>
<proteinExistence type="predicted"/>
<dbReference type="GeneID" id="62696140"/>
<keyword evidence="3" id="KW-1185">Reference proteome</keyword>
<protein>
    <recommendedName>
        <fullName evidence="4">DUF2383 domain-containing protein</fullName>
    </recommendedName>
</protein>
<dbReference type="Gene3D" id="1.20.1260.10">
    <property type="match status" value="1"/>
</dbReference>
<dbReference type="OrthoDB" id="1651292at2"/>
<evidence type="ECO:0000313" key="2">
    <source>
        <dbReference type="EMBL" id="QBF74531.1"/>
    </source>
</evidence>
<gene>
    <name evidence="2" type="ORF">HDCHBGLK_01933</name>
</gene>
<dbReference type="InterPro" id="IPR012347">
    <property type="entry name" value="Ferritin-like"/>
</dbReference>
<dbReference type="KEGG" id="csci:HDCHBGLK_01933"/>
<dbReference type="AlphaFoldDB" id="A0A494WQR4"/>
<keyword evidence="1" id="KW-0175">Coiled coil</keyword>
<reference evidence="2 3" key="1">
    <citation type="journal article" date="2019" name="Appl. Environ. Microbiol.">
        <title>Clostridium scindens ATCC 35704: integration of nutritional requirements, the complete genome sequence, and global transcriptional responses to bile acids.</title>
        <authorList>
            <person name="Devendran S."/>
            <person name="Shrestha R."/>
            <person name="Alves J.M.P."/>
            <person name="Wolf P.G."/>
            <person name="Ly L."/>
            <person name="Hernandez A.G."/>
            <person name="Mendez-Garcia C."/>
            <person name="Inboden A."/>
            <person name="Wiley J."/>
            <person name="Paul O."/>
            <person name="Allen A."/>
            <person name="Springer E."/>
            <person name="Wright C.L."/>
            <person name="Fields C.J."/>
            <person name="Daniel S.L."/>
            <person name="Ridlon J.M."/>
        </authorList>
    </citation>
    <scope>NUCLEOTIDE SEQUENCE [LARGE SCALE GENOMIC DNA]</scope>
    <source>
        <strain evidence="2 3">ATCC 35704</strain>
    </source>
</reference>
<accession>A0A494WQR4</accession>